<protein>
    <submittedName>
        <fullName evidence="1">Uncharacterized protein</fullName>
    </submittedName>
</protein>
<sequence length="68" mass="7832">MHCMSIPFLVLGARILGFIRFVPLLKAYQQGWVERFYQSVLKLRPQEDIAAVLSEMLAASLYAWGLQF</sequence>
<accession>A0A3B7RB14</accession>
<gene>
    <name evidence="1" type="ORF">D3Y59_06395</name>
</gene>
<evidence type="ECO:0000313" key="2">
    <source>
        <dbReference type="Proteomes" id="UP000262802"/>
    </source>
</evidence>
<organism evidence="1 2">
    <name type="scientific">Hymenobacter oligotrophus</name>
    <dbReference type="NCBI Taxonomy" id="2319843"/>
    <lineage>
        <taxon>Bacteria</taxon>
        <taxon>Pseudomonadati</taxon>
        <taxon>Bacteroidota</taxon>
        <taxon>Cytophagia</taxon>
        <taxon>Cytophagales</taxon>
        <taxon>Hymenobacteraceae</taxon>
        <taxon>Hymenobacter</taxon>
    </lineage>
</organism>
<keyword evidence="2" id="KW-1185">Reference proteome</keyword>
<dbReference type="KEGG" id="hyh:D3Y59_06395"/>
<proteinExistence type="predicted"/>
<dbReference type="Proteomes" id="UP000262802">
    <property type="component" value="Chromosome"/>
</dbReference>
<reference evidence="1 2" key="1">
    <citation type="submission" date="2018-09" db="EMBL/GenBank/DDBJ databases">
        <title>Hymenobacter medium sp. nov., isolated from R2A medium.</title>
        <authorList>
            <person name="Yingchao G."/>
        </authorList>
    </citation>
    <scope>NUCLEOTIDE SEQUENCE [LARGE SCALE GENOMIC DNA]</scope>
    <source>
        <strain evidence="2">sh-6</strain>
    </source>
</reference>
<dbReference type="AlphaFoldDB" id="A0A3B7RB14"/>
<evidence type="ECO:0000313" key="1">
    <source>
        <dbReference type="EMBL" id="AYA36716.1"/>
    </source>
</evidence>
<dbReference type="EMBL" id="CP032317">
    <property type="protein sequence ID" value="AYA36716.1"/>
    <property type="molecule type" value="Genomic_DNA"/>
</dbReference>
<name>A0A3B7RB14_9BACT</name>